<dbReference type="EMBL" id="HBUF01559439">
    <property type="protein sequence ID" value="CAG6761605.1"/>
    <property type="molecule type" value="Transcribed_RNA"/>
</dbReference>
<dbReference type="AlphaFoldDB" id="A0A8D9AAF3"/>
<organism evidence="1">
    <name type="scientific">Cacopsylla melanoneura</name>
    <dbReference type="NCBI Taxonomy" id="428564"/>
    <lineage>
        <taxon>Eukaryota</taxon>
        <taxon>Metazoa</taxon>
        <taxon>Ecdysozoa</taxon>
        <taxon>Arthropoda</taxon>
        <taxon>Hexapoda</taxon>
        <taxon>Insecta</taxon>
        <taxon>Pterygota</taxon>
        <taxon>Neoptera</taxon>
        <taxon>Paraneoptera</taxon>
        <taxon>Hemiptera</taxon>
        <taxon>Sternorrhyncha</taxon>
        <taxon>Psylloidea</taxon>
        <taxon>Psyllidae</taxon>
        <taxon>Psyllinae</taxon>
        <taxon>Cacopsylla</taxon>
    </lineage>
</organism>
<protein>
    <submittedName>
        <fullName evidence="1">Uncharacterized protein</fullName>
    </submittedName>
</protein>
<proteinExistence type="predicted"/>
<evidence type="ECO:0000313" key="1">
    <source>
        <dbReference type="EMBL" id="CAG6761605.1"/>
    </source>
</evidence>
<accession>A0A8D9AAF3</accession>
<name>A0A8D9AAF3_9HEMI</name>
<sequence length="109" mass="12392">MVLAVLTSWAVFQQMGVKYSSLNVFSNRKLARTPTPTGQLRSDVFFTDVSCTMYLGTKICKYTDYRINFNGVITINISQNQCDKPQNIMTMTLTVPYYQTNGKVKVKQS</sequence>
<reference evidence="1" key="1">
    <citation type="submission" date="2021-05" db="EMBL/GenBank/DDBJ databases">
        <authorList>
            <person name="Alioto T."/>
            <person name="Alioto T."/>
            <person name="Gomez Garrido J."/>
        </authorList>
    </citation>
    <scope>NUCLEOTIDE SEQUENCE</scope>
</reference>